<dbReference type="InterPro" id="IPR019292">
    <property type="entry name" value="McrC"/>
</dbReference>
<dbReference type="EMBL" id="FMZF01000003">
    <property type="protein sequence ID" value="SDC78195.1"/>
    <property type="molecule type" value="Genomic_DNA"/>
</dbReference>
<dbReference type="Proteomes" id="UP000199416">
    <property type="component" value="Unassembled WGS sequence"/>
</dbReference>
<dbReference type="RefSeq" id="WP_091366174.1">
    <property type="nucleotide sequence ID" value="NZ_FMZF01000003.1"/>
</dbReference>
<dbReference type="PANTHER" id="PTHR38733">
    <property type="entry name" value="PROTEIN MCRC"/>
    <property type="match status" value="1"/>
</dbReference>
<sequence length="430" mass="46435">MSREALQHLSEGQVLTGVDLTRAEAVALSGTKLVTATPEGDGWKVAAGQWVGAVRCGDLKVRVAPKVGAVKVLQLLARAHGVRNLHVDADQLGLADDADLSTVLAVLFEREAQTALAQRPQRGYRTEDQSLPVVRGRIRLVDQALRRFGVVTPIEVTVDEWTLDTDENRRLRAATRVLLTLPGIPKATRSGLRRVDRMLAEVTLLPRGARLPPWISTRLNRHLHRLLYLADLALGGGSVEHRVGDVVAHGFALNMAWVFEALVAQVLEEECLRSGPGRLLSQQTYALDEGERITIKPDLVVSAGSEVLAVADTKYKLLDDDGSFPNADSYQLITYALRLGLSAGHLLYAGKPLSHPGVHAIRGSDISLHIHAVDLTQALPDIERQVHEIHRRLVVACGPSAPSTGASGTPEDLLQPAGQLLSPSAFAAPK</sequence>
<dbReference type="Pfam" id="PF10117">
    <property type="entry name" value="McrBC"/>
    <property type="match status" value="1"/>
</dbReference>
<dbReference type="AlphaFoldDB" id="A0A1G6PFR7"/>
<keyword evidence="3" id="KW-1185">Reference proteome</keyword>
<proteinExistence type="predicted"/>
<dbReference type="OrthoDB" id="5148566at2"/>
<name>A0A1G6PFR7_9ACTN</name>
<dbReference type="PANTHER" id="PTHR38733:SF1">
    <property type="entry name" value="TYPE IV METHYL-DIRECTED RESTRICTION ENZYME ECOKMCRBC"/>
    <property type="match status" value="1"/>
</dbReference>
<gene>
    <name evidence="2" type="ORF">SAMN05660690_2526</name>
</gene>
<evidence type="ECO:0000313" key="3">
    <source>
        <dbReference type="Proteomes" id="UP000199416"/>
    </source>
</evidence>
<reference evidence="3" key="1">
    <citation type="submission" date="2016-10" db="EMBL/GenBank/DDBJ databases">
        <authorList>
            <person name="Varghese N."/>
            <person name="Submissions S."/>
        </authorList>
    </citation>
    <scope>NUCLEOTIDE SEQUENCE [LARGE SCALE GENOMIC DNA]</scope>
    <source>
        <strain evidence="3">DSM 45421</strain>
    </source>
</reference>
<accession>A0A1G6PFR7</accession>
<evidence type="ECO:0000256" key="1">
    <source>
        <dbReference type="SAM" id="MobiDB-lite"/>
    </source>
</evidence>
<dbReference type="STRING" id="1190417.SAMN05660690_2526"/>
<feature type="region of interest" description="Disordered" evidence="1">
    <location>
        <begin position="401"/>
        <end position="430"/>
    </location>
</feature>
<evidence type="ECO:0000313" key="2">
    <source>
        <dbReference type="EMBL" id="SDC78195.1"/>
    </source>
</evidence>
<organism evidence="2 3">
    <name type="scientific">Geodermatophilus telluris</name>
    <dbReference type="NCBI Taxonomy" id="1190417"/>
    <lineage>
        <taxon>Bacteria</taxon>
        <taxon>Bacillati</taxon>
        <taxon>Actinomycetota</taxon>
        <taxon>Actinomycetes</taxon>
        <taxon>Geodermatophilales</taxon>
        <taxon>Geodermatophilaceae</taxon>
        <taxon>Geodermatophilus</taxon>
    </lineage>
</organism>
<protein>
    <submittedName>
        <fullName evidence="2">5-methylcytosine-specific restriction enzyme subunit McrC</fullName>
    </submittedName>
</protein>